<sequence>MKDKNCACKGIRTCLLCDDSKVESFYSENILEYIYCWKCGDKAYIKHQFDNHTCGNANQSEMIQFISIDGIFLQPDVLTEDEEIKLIQSIDSYDWVDSQSGRRKQDFGPKINFKKKKVNFSSFHGLPSIDIKLLDTIKRDRLRNDPNYSRFTSSTLENDSSDSILCNFKTVEICHLEYCPERGSSIDPHFDDFWIWGERLVTLNLNSQTVLTLTLKPNPEQKVLNYCVRIPLPPRSLLVLYGDSRNRYEHSIRPLDIIDRRLAITYRELPSSFLCTSHDDYNRIGKEFIMRSENLI</sequence>
<dbReference type="EMBL" id="JAPWDV010000001">
    <property type="protein sequence ID" value="KAJ6222290.1"/>
    <property type="molecule type" value="Genomic_DNA"/>
</dbReference>
<dbReference type="PANTHER" id="PTHR12463">
    <property type="entry name" value="OXYGENASE-RELATED"/>
    <property type="match status" value="1"/>
</dbReference>
<dbReference type="GO" id="GO:0016491">
    <property type="term" value="F:oxidoreductase activity"/>
    <property type="evidence" value="ECO:0007669"/>
    <property type="project" value="UniProtKB-KW"/>
</dbReference>
<comment type="caution">
    <text evidence="4">The sequence shown here is derived from an EMBL/GenBank/DDBJ whole genome shotgun (WGS) entry which is preliminary data.</text>
</comment>
<dbReference type="GO" id="GO:0032451">
    <property type="term" value="F:demethylase activity"/>
    <property type="evidence" value="ECO:0007669"/>
    <property type="project" value="TreeGrafter"/>
</dbReference>
<dbReference type="PROSITE" id="PS51471">
    <property type="entry name" value="FE2OG_OXY"/>
    <property type="match status" value="1"/>
</dbReference>
<dbReference type="Proteomes" id="UP001142055">
    <property type="component" value="Chromosome 1"/>
</dbReference>
<keyword evidence="2" id="KW-0408">Iron</keyword>
<dbReference type="SUPFAM" id="SSF51197">
    <property type="entry name" value="Clavaminate synthase-like"/>
    <property type="match status" value="1"/>
</dbReference>
<feature type="domain" description="Fe2OG dioxygenase" evidence="3">
    <location>
        <begin position="170"/>
        <end position="270"/>
    </location>
</feature>
<dbReference type="OMA" id="MNTLRPC"/>
<organism evidence="4 5">
    <name type="scientific">Blomia tropicalis</name>
    <name type="common">Mite</name>
    <dbReference type="NCBI Taxonomy" id="40697"/>
    <lineage>
        <taxon>Eukaryota</taxon>
        <taxon>Metazoa</taxon>
        <taxon>Ecdysozoa</taxon>
        <taxon>Arthropoda</taxon>
        <taxon>Chelicerata</taxon>
        <taxon>Arachnida</taxon>
        <taxon>Acari</taxon>
        <taxon>Acariformes</taxon>
        <taxon>Sarcoptiformes</taxon>
        <taxon>Astigmata</taxon>
        <taxon>Glycyphagoidea</taxon>
        <taxon>Echimyopodidae</taxon>
        <taxon>Blomia</taxon>
    </lineage>
</organism>
<comment type="cofactor">
    <cofactor evidence="1">
        <name>Fe(2+)</name>
        <dbReference type="ChEBI" id="CHEBI:29033"/>
    </cofactor>
</comment>
<evidence type="ECO:0000259" key="3">
    <source>
        <dbReference type="PROSITE" id="PS51471"/>
    </source>
</evidence>
<evidence type="ECO:0000256" key="2">
    <source>
        <dbReference type="RuleBase" id="RU003682"/>
    </source>
</evidence>
<dbReference type="InterPro" id="IPR005123">
    <property type="entry name" value="Oxoglu/Fe-dep_dioxygenase_dom"/>
</dbReference>
<name>A0A9Q0MET0_BLOTA</name>
<gene>
    <name evidence="4" type="ORF">RDWZM_000835</name>
</gene>
<dbReference type="InterPro" id="IPR032857">
    <property type="entry name" value="ALKBH4"/>
</dbReference>
<dbReference type="OrthoDB" id="442860at2759"/>
<comment type="similarity">
    <text evidence="2">Belongs to the iron/ascorbate-dependent oxidoreductase family.</text>
</comment>
<evidence type="ECO:0000313" key="4">
    <source>
        <dbReference type="EMBL" id="KAJ6222290.1"/>
    </source>
</evidence>
<reference evidence="4" key="1">
    <citation type="submission" date="2022-12" db="EMBL/GenBank/DDBJ databases">
        <title>Genome assemblies of Blomia tropicalis.</title>
        <authorList>
            <person name="Cui Y."/>
        </authorList>
    </citation>
    <scope>NUCLEOTIDE SEQUENCE</scope>
    <source>
        <tissue evidence="4">Adult mites</tissue>
    </source>
</reference>
<dbReference type="Gene3D" id="2.60.120.590">
    <property type="entry name" value="Alpha-ketoglutarate-dependent dioxygenase AlkB-like"/>
    <property type="match status" value="1"/>
</dbReference>
<keyword evidence="2" id="KW-0560">Oxidoreductase</keyword>
<accession>A0A9Q0MET0</accession>
<evidence type="ECO:0000313" key="5">
    <source>
        <dbReference type="Proteomes" id="UP001142055"/>
    </source>
</evidence>
<keyword evidence="5" id="KW-1185">Reference proteome</keyword>
<dbReference type="GO" id="GO:0046872">
    <property type="term" value="F:metal ion binding"/>
    <property type="evidence" value="ECO:0007669"/>
    <property type="project" value="UniProtKB-KW"/>
</dbReference>
<evidence type="ECO:0000256" key="1">
    <source>
        <dbReference type="ARBA" id="ARBA00001954"/>
    </source>
</evidence>
<dbReference type="AlphaFoldDB" id="A0A9Q0MET0"/>
<proteinExistence type="inferred from homology"/>
<dbReference type="GO" id="GO:0070988">
    <property type="term" value="P:demethylation"/>
    <property type="evidence" value="ECO:0007669"/>
    <property type="project" value="InterPro"/>
</dbReference>
<keyword evidence="2" id="KW-0479">Metal-binding</keyword>
<dbReference type="InterPro" id="IPR037151">
    <property type="entry name" value="AlkB-like_sf"/>
</dbReference>
<protein>
    <recommendedName>
        <fullName evidence="3">Fe2OG dioxygenase domain-containing protein</fullName>
    </recommendedName>
</protein>
<dbReference type="PANTHER" id="PTHR12463:SF0">
    <property type="entry name" value="ALPHA-KETOGLUTARATE-DEPENDENT DIOXYGENASE ALKB HOMOLOG 4"/>
    <property type="match status" value="1"/>
</dbReference>